<dbReference type="InterPro" id="IPR008271">
    <property type="entry name" value="Ser/Thr_kinase_AS"/>
</dbReference>
<dbReference type="Proteomes" id="UP000661607">
    <property type="component" value="Unassembled WGS sequence"/>
</dbReference>
<evidence type="ECO:0000256" key="4">
    <source>
        <dbReference type="ARBA" id="ARBA00022741"/>
    </source>
</evidence>
<proteinExistence type="predicted"/>
<protein>
    <recommendedName>
        <fullName evidence="1">non-specific serine/threonine protein kinase</fullName>
        <ecNumber evidence="1">2.7.11.1</ecNumber>
    </recommendedName>
</protein>
<feature type="compositionally biased region" description="Low complexity" evidence="8">
    <location>
        <begin position="339"/>
        <end position="348"/>
    </location>
</feature>
<evidence type="ECO:0000256" key="8">
    <source>
        <dbReference type="SAM" id="MobiDB-lite"/>
    </source>
</evidence>
<evidence type="ECO:0000256" key="6">
    <source>
        <dbReference type="ARBA" id="ARBA00022840"/>
    </source>
</evidence>
<feature type="compositionally biased region" description="Pro residues" evidence="8">
    <location>
        <begin position="310"/>
        <end position="338"/>
    </location>
</feature>
<dbReference type="Gene3D" id="3.30.200.20">
    <property type="entry name" value="Phosphorylase Kinase, domain 1"/>
    <property type="match status" value="1"/>
</dbReference>
<evidence type="ECO:0000256" key="1">
    <source>
        <dbReference type="ARBA" id="ARBA00012513"/>
    </source>
</evidence>
<dbReference type="Gene3D" id="1.10.510.10">
    <property type="entry name" value="Transferase(Phosphotransferase) domain 1"/>
    <property type="match status" value="1"/>
</dbReference>
<evidence type="ECO:0000256" key="5">
    <source>
        <dbReference type="ARBA" id="ARBA00022777"/>
    </source>
</evidence>
<evidence type="ECO:0000256" key="2">
    <source>
        <dbReference type="ARBA" id="ARBA00022527"/>
    </source>
</evidence>
<keyword evidence="11" id="KW-1185">Reference proteome</keyword>
<feature type="region of interest" description="Disordered" evidence="8">
    <location>
        <begin position="387"/>
        <end position="479"/>
    </location>
</feature>
<dbReference type="PROSITE" id="PS00108">
    <property type="entry name" value="PROTEIN_KINASE_ST"/>
    <property type="match status" value="1"/>
</dbReference>
<feature type="compositionally biased region" description="Polar residues" evidence="8">
    <location>
        <begin position="295"/>
        <end position="306"/>
    </location>
</feature>
<dbReference type="InterPro" id="IPR017441">
    <property type="entry name" value="Protein_kinase_ATP_BS"/>
</dbReference>
<evidence type="ECO:0000256" key="7">
    <source>
        <dbReference type="PROSITE-ProRule" id="PRU10141"/>
    </source>
</evidence>
<keyword evidence="5 10" id="KW-0418">Kinase</keyword>
<organism evidence="10 11">
    <name type="scientific">Nonomuraea africana</name>
    <dbReference type="NCBI Taxonomy" id="46171"/>
    <lineage>
        <taxon>Bacteria</taxon>
        <taxon>Bacillati</taxon>
        <taxon>Actinomycetota</taxon>
        <taxon>Actinomycetes</taxon>
        <taxon>Streptosporangiales</taxon>
        <taxon>Streptosporangiaceae</taxon>
        <taxon>Nonomuraea</taxon>
    </lineage>
</organism>
<dbReference type="PANTHER" id="PTHR43289:SF6">
    <property type="entry name" value="SERINE_THREONINE-PROTEIN KINASE NEKL-3"/>
    <property type="match status" value="1"/>
</dbReference>
<dbReference type="RefSeq" id="WP_192775436.1">
    <property type="nucleotide sequence ID" value="NZ_BAAASY010000035.1"/>
</dbReference>
<evidence type="ECO:0000259" key="9">
    <source>
        <dbReference type="PROSITE" id="PS50011"/>
    </source>
</evidence>
<feature type="compositionally biased region" description="Basic and acidic residues" evidence="8">
    <location>
        <begin position="450"/>
        <end position="468"/>
    </location>
</feature>
<dbReference type="CDD" id="cd14014">
    <property type="entry name" value="STKc_PknB_like"/>
    <property type="match status" value="1"/>
</dbReference>
<feature type="compositionally biased region" description="Basic residues" evidence="8">
    <location>
        <begin position="469"/>
        <end position="479"/>
    </location>
</feature>
<feature type="binding site" evidence="7">
    <location>
        <position position="41"/>
    </location>
    <ligand>
        <name>ATP</name>
        <dbReference type="ChEBI" id="CHEBI:30616"/>
    </ligand>
</feature>
<dbReference type="SMART" id="SM00220">
    <property type="entry name" value="S_TKc"/>
    <property type="match status" value="1"/>
</dbReference>
<dbReference type="Pfam" id="PF00069">
    <property type="entry name" value="Pkinase"/>
    <property type="match status" value="1"/>
</dbReference>
<sequence>MSDHVETLSGRYRLLRPLGQGGMGRVWHAHDELLARDVAAKEVLPPIGLGESEIEVFTIRTLREARAAARISHPSVAAVYDVLEEHGHPWIIMQFVPSRPLGDVIAERGGLPPERVARIGLDVLRALRAAHAVGVLHRDVKPDNVLLAHDGTAVLTDFGLAALDEDASVTRSGMVVGTPAYMAPERATGGPSLPASDLWSLGAMLYAAVEGASPFHRSHVLATLGAVVHDDPPPSARTGALAPVIHGLLRKEPSERLDLDEAETLLRAAAQEPPLHALPLHTRPLQTRPRHATSVRATSVHATSVHATAPMPPPPARSRPAPSRPAPSRPAPFRPAPARPAASRSLPSLPVGFPQAPFPSVPGIRPRANRLFPVAVAALIIAALAASPQSGGPSRPSPVAAPPPAAAPAPVAAPAVRPGSPAPPPAATSERKRQDRTMAASPRRITIAVRDTDRQKAHPGKGGKEPKRDKTKGKGRAGR</sequence>
<dbReference type="PROSITE" id="PS00107">
    <property type="entry name" value="PROTEIN_KINASE_ATP"/>
    <property type="match status" value="1"/>
</dbReference>
<keyword evidence="6 7" id="KW-0067">ATP-binding</keyword>
<dbReference type="InterPro" id="IPR011009">
    <property type="entry name" value="Kinase-like_dom_sf"/>
</dbReference>
<dbReference type="PROSITE" id="PS50011">
    <property type="entry name" value="PROTEIN_KINASE_DOM"/>
    <property type="match status" value="1"/>
</dbReference>
<reference evidence="10 11" key="1">
    <citation type="submission" date="2020-10" db="EMBL/GenBank/DDBJ databases">
        <title>Sequencing the genomes of 1000 actinobacteria strains.</title>
        <authorList>
            <person name="Klenk H.-P."/>
        </authorList>
    </citation>
    <scope>NUCLEOTIDE SEQUENCE [LARGE SCALE GENOMIC DNA]</scope>
    <source>
        <strain evidence="10 11">DSM 43748</strain>
    </source>
</reference>
<comment type="caution">
    <text evidence="10">The sequence shown here is derived from an EMBL/GenBank/DDBJ whole genome shotgun (WGS) entry which is preliminary data.</text>
</comment>
<dbReference type="EMBL" id="JADBEF010000001">
    <property type="protein sequence ID" value="MBE1560347.1"/>
    <property type="molecule type" value="Genomic_DNA"/>
</dbReference>
<accession>A0ABR9KEB8</accession>
<dbReference type="SUPFAM" id="SSF56112">
    <property type="entry name" value="Protein kinase-like (PK-like)"/>
    <property type="match status" value="1"/>
</dbReference>
<keyword evidence="2 10" id="KW-0723">Serine/threonine-protein kinase</keyword>
<dbReference type="GO" id="GO:0004674">
    <property type="term" value="F:protein serine/threonine kinase activity"/>
    <property type="evidence" value="ECO:0007669"/>
    <property type="project" value="UniProtKB-KW"/>
</dbReference>
<keyword evidence="4 7" id="KW-0547">Nucleotide-binding</keyword>
<feature type="domain" description="Protein kinase" evidence="9">
    <location>
        <begin position="12"/>
        <end position="275"/>
    </location>
</feature>
<evidence type="ECO:0000256" key="3">
    <source>
        <dbReference type="ARBA" id="ARBA00022679"/>
    </source>
</evidence>
<evidence type="ECO:0000313" key="11">
    <source>
        <dbReference type="Proteomes" id="UP000661607"/>
    </source>
</evidence>
<feature type="region of interest" description="Disordered" evidence="8">
    <location>
        <begin position="270"/>
        <end position="348"/>
    </location>
</feature>
<dbReference type="PANTHER" id="PTHR43289">
    <property type="entry name" value="MITOGEN-ACTIVATED PROTEIN KINASE KINASE KINASE 20-RELATED"/>
    <property type="match status" value="1"/>
</dbReference>
<dbReference type="EC" id="2.7.11.1" evidence="1"/>
<keyword evidence="3" id="KW-0808">Transferase</keyword>
<dbReference type="InterPro" id="IPR000719">
    <property type="entry name" value="Prot_kinase_dom"/>
</dbReference>
<evidence type="ECO:0000313" key="10">
    <source>
        <dbReference type="EMBL" id="MBE1560347.1"/>
    </source>
</evidence>
<feature type="compositionally biased region" description="Low complexity" evidence="8">
    <location>
        <begin position="408"/>
        <end position="419"/>
    </location>
</feature>
<feature type="compositionally biased region" description="Pro residues" evidence="8">
    <location>
        <begin position="395"/>
        <end position="407"/>
    </location>
</feature>
<gene>
    <name evidence="10" type="ORF">H4W81_003126</name>
</gene>
<name>A0ABR9KEB8_9ACTN</name>